<dbReference type="RefSeq" id="WP_135871223.1">
    <property type="nucleotide sequence ID" value="NZ_SRSC01000003.1"/>
</dbReference>
<dbReference type="Proteomes" id="UP000306416">
    <property type="component" value="Unassembled WGS sequence"/>
</dbReference>
<comment type="caution">
    <text evidence="2">The sequence shown here is derived from an EMBL/GenBank/DDBJ whole genome shotgun (WGS) entry which is preliminary data.</text>
</comment>
<gene>
    <name evidence="2" type="ORF">E4633_14600</name>
</gene>
<evidence type="ECO:0000313" key="2">
    <source>
        <dbReference type="EMBL" id="TGU71538.1"/>
    </source>
</evidence>
<dbReference type="EMBL" id="SRSC01000003">
    <property type="protein sequence ID" value="TGU71538.1"/>
    <property type="molecule type" value="Genomic_DNA"/>
</dbReference>
<dbReference type="InterPro" id="IPR008517">
    <property type="entry name" value="GNA1162-like"/>
</dbReference>
<evidence type="ECO:0000256" key="1">
    <source>
        <dbReference type="SAM" id="SignalP"/>
    </source>
</evidence>
<reference evidence="2 3" key="1">
    <citation type="submission" date="2019-04" db="EMBL/GenBank/DDBJ databases">
        <title>Geobacter oryzae sp. nov., ferric-reducing bacteria isolated from paddy soil.</title>
        <authorList>
            <person name="Xu Z."/>
            <person name="Masuda Y."/>
            <person name="Itoh H."/>
            <person name="Senoo K."/>
        </authorList>
    </citation>
    <scope>NUCLEOTIDE SEQUENCE [LARGE SCALE GENOMIC DNA]</scope>
    <source>
        <strain evidence="2 3">Red111</strain>
    </source>
</reference>
<dbReference type="AlphaFoldDB" id="A0A4S1CDK5"/>
<dbReference type="PROSITE" id="PS51257">
    <property type="entry name" value="PROKAR_LIPOPROTEIN"/>
    <property type="match status" value="1"/>
</dbReference>
<feature type="signal peptide" evidence="1">
    <location>
        <begin position="1"/>
        <end position="26"/>
    </location>
</feature>
<dbReference type="Pfam" id="PF05643">
    <property type="entry name" value="GNA1162-like"/>
    <property type="match status" value="1"/>
</dbReference>
<name>A0A4S1CDK5_9BACT</name>
<dbReference type="Gene3D" id="3.40.50.10610">
    <property type="entry name" value="ABC-type transport auxiliary lipoprotein component"/>
    <property type="match status" value="1"/>
</dbReference>
<evidence type="ECO:0000313" key="3">
    <source>
        <dbReference type="Proteomes" id="UP000306416"/>
    </source>
</evidence>
<organism evidence="2 3">
    <name type="scientific">Geomonas terrae</name>
    <dbReference type="NCBI Taxonomy" id="2562681"/>
    <lineage>
        <taxon>Bacteria</taxon>
        <taxon>Pseudomonadati</taxon>
        <taxon>Thermodesulfobacteriota</taxon>
        <taxon>Desulfuromonadia</taxon>
        <taxon>Geobacterales</taxon>
        <taxon>Geobacteraceae</taxon>
        <taxon>Geomonas</taxon>
    </lineage>
</organism>
<sequence length="189" mass="19875">MPKRWIPPIMTLVLLALAGCAGPAEVYRDANMDFGALHTVAIMPLANLTRETSAAERVRDVFTTKLLATGALYVIPPGEVARGISRVGISNPVAPSTEELTKVAGVIKADAVITGTVKEYGEVRSGSSAANSISLSFQLLETQTGKVVWSASTTMGGIGITDRLFGGGGEPMNDITERAVNDAIKKLFQ</sequence>
<feature type="chain" id="PRO_5020249331" evidence="1">
    <location>
        <begin position="27"/>
        <end position="189"/>
    </location>
</feature>
<protein>
    <submittedName>
        <fullName evidence="2">Penicillin-binding protein activator LpoB</fullName>
    </submittedName>
</protein>
<keyword evidence="3" id="KW-1185">Reference proteome</keyword>
<proteinExistence type="predicted"/>
<accession>A0A4S1CDK5</accession>
<keyword evidence="1" id="KW-0732">Signal</keyword>